<dbReference type="InterPro" id="IPR038444">
    <property type="entry name" value="DUF465_sf"/>
</dbReference>
<sequence>MDQILKSLTSRHALLEAEIASERKRPQPDGLRVLGLKKMKLQLRDQIDYIRREGFAPVMVVRRRRFAGPVLKPAL</sequence>
<evidence type="ECO:0008006" key="3">
    <source>
        <dbReference type="Google" id="ProtNLM"/>
    </source>
</evidence>
<dbReference type="InterPro" id="IPR007420">
    <property type="entry name" value="DUF465"/>
</dbReference>
<keyword evidence="2" id="KW-1185">Reference proteome</keyword>
<reference evidence="1 2" key="6">
    <citation type="journal article" date="2011" name="Appl. Environ. Microbiol.">
        <title>Involvement of the azorhizobial chromosome partition gene (parA) in the onset of bacteroid differentiation during Sesbania rostrata stem nodule development.</title>
        <authorList>
            <person name="Liu CT."/>
            <person name="Lee KB."/>
            <person name="Wang YS."/>
            <person name="Peng MH."/>
            <person name="Lee KT."/>
            <person name="Suzuki S."/>
            <person name="Suzuki T."/>
            <person name="Oyaizu H."/>
        </authorList>
    </citation>
    <scope>NUCLEOTIDE SEQUENCE [LARGE SCALE GENOMIC DNA]</scope>
    <source>
        <strain evidence="2">ATCC 43989 / DSM 5975 / JCM 20966 / LMG 6465 / NBRC 14845 / NCIMB 13405 / ORS 571</strain>
    </source>
</reference>
<protein>
    <recommendedName>
        <fullName evidence="3">DUF465 domain-containing protein</fullName>
    </recommendedName>
</protein>
<dbReference type="Proteomes" id="UP000000270">
    <property type="component" value="Chromosome"/>
</dbReference>
<dbReference type="HOGENOM" id="CLU_2663170_0_0_5"/>
<dbReference type="Pfam" id="PF04325">
    <property type="entry name" value="DUF465"/>
    <property type="match status" value="1"/>
</dbReference>
<evidence type="ECO:0000313" key="2">
    <source>
        <dbReference type="Proteomes" id="UP000000270"/>
    </source>
</evidence>
<dbReference type="RefSeq" id="WP_012171541.1">
    <property type="nucleotide sequence ID" value="NC_009937.1"/>
</dbReference>
<dbReference type="Gene3D" id="6.10.280.50">
    <property type="match status" value="1"/>
</dbReference>
<gene>
    <name evidence="1" type="ordered locus">AZC_3017</name>
</gene>
<reference evidence="1 2" key="4">
    <citation type="journal article" date="2009" name="Appl. Environ. Microbiol.">
        <title>Comparative genome-wide transcriptional profiling of Azorhizobium caulinodans ORS571 grown under free-living and symbiotic conditions.</title>
        <authorList>
            <person name="Tsukada S."/>
            <person name="Aono T."/>
            <person name="Akiba N."/>
            <person name="Lee KB."/>
            <person name="Liu CT."/>
            <person name="Toyazaki H."/>
            <person name="Oyaizu H."/>
        </authorList>
    </citation>
    <scope>NUCLEOTIDE SEQUENCE [LARGE SCALE GENOMIC DNA]</scope>
    <source>
        <strain evidence="2">ATCC 43989 / DSM 5975 / JCM 20966 / LMG 6465 / NBRC 14845 / NCIMB 13405 / ORS 571</strain>
    </source>
</reference>
<reference evidence="1 2" key="5">
    <citation type="journal article" date="2010" name="Appl. Environ. Microbiol.">
        <title>phrR-like gene praR of Azorhizobium caulinodans ORS571 is essential for symbiosis with Sesbania rostrata and is involved in expression of reb genes.</title>
        <authorList>
            <person name="Akiba N."/>
            <person name="Aono T."/>
            <person name="Toyazaki H."/>
            <person name="Sato S."/>
            <person name="Oyaizu H."/>
        </authorList>
    </citation>
    <scope>NUCLEOTIDE SEQUENCE [LARGE SCALE GENOMIC DNA]</scope>
    <source>
        <strain evidence="2">ATCC 43989 / DSM 5975 / JCM 20966 / LMG 6465 / NBRC 14845 / NCIMB 13405 / ORS 571</strain>
    </source>
</reference>
<dbReference type="eggNOG" id="COG5570">
    <property type="taxonomic scope" value="Bacteria"/>
</dbReference>
<proteinExistence type="predicted"/>
<reference evidence="1 2" key="1">
    <citation type="journal article" date="2007" name="Appl. Environ. Microbiol.">
        <title>Rhizobial factors required for stem nodule maturation and maintenance in Sesbania rostrata-Azorhizobium caulinodans ORS571 symbiosis.</title>
        <authorList>
            <person name="Suzuki S."/>
            <person name="Aono T."/>
            <person name="Lee KB."/>
            <person name="Suzuki T."/>
            <person name="Liu CT."/>
            <person name="Miwa H."/>
            <person name="Wakao S."/>
            <person name="Iki T."/>
            <person name="Oyaizu H."/>
        </authorList>
    </citation>
    <scope>NUCLEOTIDE SEQUENCE [LARGE SCALE GENOMIC DNA]</scope>
    <source>
        <strain evidence="2">ATCC 43989 / DSM 5975 / JCM 20966 / LMG 6465 / NBRC 14845 / NCIMB 13405 / ORS 571</strain>
    </source>
</reference>
<dbReference type="EMBL" id="AP009384">
    <property type="protein sequence ID" value="BAF89015.1"/>
    <property type="molecule type" value="Genomic_DNA"/>
</dbReference>
<dbReference type="STRING" id="438753.AZC_3017"/>
<reference evidence="2" key="2">
    <citation type="submission" date="2007-04" db="EMBL/GenBank/DDBJ databases">
        <title>Complete genome sequence of the nitrogen-fixing bacterium Azorhizobium caulinodans ORS571.</title>
        <authorList>
            <person name="Lee K.B."/>
            <person name="Backer P.D."/>
            <person name="Aono T."/>
            <person name="Liu C.T."/>
            <person name="Suzuki S."/>
            <person name="Suzuki T."/>
            <person name="Kaneko T."/>
            <person name="Yamada M."/>
            <person name="Tabata S."/>
            <person name="Kupfer D.M."/>
            <person name="Najar F.Z."/>
            <person name="Wiley G.B."/>
            <person name="Roe B."/>
            <person name="Binnewies T."/>
            <person name="Ussery D."/>
            <person name="Vereecke D."/>
            <person name="Gevers D."/>
            <person name="Holsters M."/>
            <person name="Oyaizu H."/>
        </authorList>
    </citation>
    <scope>NUCLEOTIDE SEQUENCE [LARGE SCALE GENOMIC DNA]</scope>
    <source>
        <strain evidence="2">ATCC 43989 / DSM 5975 / JCM 20966 / LMG 6465 / NBRC 14845 / NCIMB 13405 / ORS 571</strain>
    </source>
</reference>
<dbReference type="KEGG" id="azc:AZC_3017"/>
<dbReference type="AlphaFoldDB" id="A8IE01"/>
<organism evidence="1 2">
    <name type="scientific">Azorhizobium caulinodans (strain ATCC 43989 / DSM 5975 / JCM 20966 / LMG 6465 / NBRC 14845 / NCIMB 13405 / ORS 571)</name>
    <dbReference type="NCBI Taxonomy" id="438753"/>
    <lineage>
        <taxon>Bacteria</taxon>
        <taxon>Pseudomonadati</taxon>
        <taxon>Pseudomonadota</taxon>
        <taxon>Alphaproteobacteria</taxon>
        <taxon>Hyphomicrobiales</taxon>
        <taxon>Xanthobacteraceae</taxon>
        <taxon>Azorhizobium</taxon>
    </lineage>
</organism>
<name>A8IE01_AZOC5</name>
<reference evidence="1 2" key="3">
    <citation type="journal article" date="2008" name="BMC Genomics">
        <title>The genome of the versatile nitrogen fixer Azorhizobium caulinodans ORS571.</title>
        <authorList>
            <person name="Lee KB."/>
            <person name="Backer P.D."/>
            <person name="Aono T."/>
            <person name="Liu CT."/>
            <person name="Suzuki S."/>
            <person name="Suzuki T."/>
            <person name="Kaneko T."/>
            <person name="Yamada M."/>
            <person name="Tabata S."/>
            <person name="Kupfer D.M."/>
            <person name="Najar F.Z."/>
            <person name="Wiley G.B."/>
            <person name="Roe B."/>
            <person name="Binnewies T.T."/>
            <person name="Ussery D.W."/>
            <person name="D'Haeze W."/>
            <person name="Herder J.D."/>
            <person name="Gevers D."/>
            <person name="Vereecke D."/>
            <person name="Holsters M."/>
            <person name="Oyaizu H."/>
        </authorList>
    </citation>
    <scope>NUCLEOTIDE SEQUENCE [LARGE SCALE GENOMIC DNA]</scope>
    <source>
        <strain evidence="2">ATCC 43989 / DSM 5975 / JCM 20966 / LMG 6465 / NBRC 14845 / NCIMB 13405 / ORS 571</strain>
    </source>
</reference>
<evidence type="ECO:0000313" key="1">
    <source>
        <dbReference type="EMBL" id="BAF89015.1"/>
    </source>
</evidence>
<accession>A8IE01</accession>